<comment type="caution">
    <text evidence="1">The sequence shown here is derived from an EMBL/GenBank/DDBJ whole genome shotgun (WGS) entry which is preliminary data.</text>
</comment>
<keyword evidence="2" id="KW-1185">Reference proteome</keyword>
<keyword evidence="1" id="KW-0695">RNA-directed DNA polymerase</keyword>
<sequence length="111" mass="12916">MEKIEKWKLREIIKEAPLGKATGPKEISNEMLKRLSKEETEILLKIFNYCMHTDTIPKGLVYPIGKKKKFEVKVKALNPQNNAVLPYSSIAAPISWLMNIQEDVWIKKKEY</sequence>
<dbReference type="EMBL" id="WTPW01000115">
    <property type="protein sequence ID" value="KAF0546059.1"/>
    <property type="molecule type" value="Genomic_DNA"/>
</dbReference>
<gene>
    <name evidence="1" type="ORF">F8M41_001733</name>
</gene>
<keyword evidence="1" id="KW-0808">Transferase</keyword>
<evidence type="ECO:0000313" key="2">
    <source>
        <dbReference type="Proteomes" id="UP000439903"/>
    </source>
</evidence>
<dbReference type="OrthoDB" id="2317390at2759"/>
<dbReference type="Proteomes" id="UP000439903">
    <property type="component" value="Unassembled WGS sequence"/>
</dbReference>
<name>A0A8H4AZ01_GIGMA</name>
<dbReference type="AlphaFoldDB" id="A0A8H4AZ01"/>
<proteinExistence type="predicted"/>
<keyword evidence="1" id="KW-0548">Nucleotidyltransferase</keyword>
<dbReference type="GO" id="GO:0003964">
    <property type="term" value="F:RNA-directed DNA polymerase activity"/>
    <property type="evidence" value="ECO:0007669"/>
    <property type="project" value="UniProtKB-KW"/>
</dbReference>
<protein>
    <submittedName>
        <fullName evidence="1">Reverse transcriptase</fullName>
    </submittedName>
</protein>
<reference evidence="1 2" key="1">
    <citation type="journal article" date="2019" name="Environ. Microbiol.">
        <title>At the nexus of three kingdoms: the genome of the mycorrhizal fungus Gigaspora margarita provides insights into plant, endobacterial and fungal interactions.</title>
        <authorList>
            <person name="Venice F."/>
            <person name="Ghignone S."/>
            <person name="Salvioli di Fossalunga A."/>
            <person name="Amselem J."/>
            <person name="Novero M."/>
            <person name="Xianan X."/>
            <person name="Sedzielewska Toro K."/>
            <person name="Morin E."/>
            <person name="Lipzen A."/>
            <person name="Grigoriev I.V."/>
            <person name="Henrissat B."/>
            <person name="Martin F.M."/>
            <person name="Bonfante P."/>
        </authorList>
    </citation>
    <scope>NUCLEOTIDE SEQUENCE [LARGE SCALE GENOMIC DNA]</scope>
    <source>
        <strain evidence="1 2">BEG34</strain>
    </source>
</reference>
<evidence type="ECO:0000313" key="1">
    <source>
        <dbReference type="EMBL" id="KAF0546059.1"/>
    </source>
</evidence>
<organism evidence="1 2">
    <name type="scientific">Gigaspora margarita</name>
    <dbReference type="NCBI Taxonomy" id="4874"/>
    <lineage>
        <taxon>Eukaryota</taxon>
        <taxon>Fungi</taxon>
        <taxon>Fungi incertae sedis</taxon>
        <taxon>Mucoromycota</taxon>
        <taxon>Glomeromycotina</taxon>
        <taxon>Glomeromycetes</taxon>
        <taxon>Diversisporales</taxon>
        <taxon>Gigasporaceae</taxon>
        <taxon>Gigaspora</taxon>
    </lineage>
</organism>
<accession>A0A8H4AZ01</accession>